<feature type="region of interest" description="Disordered" evidence="1">
    <location>
        <begin position="30"/>
        <end position="59"/>
    </location>
</feature>
<name>A0A2A2LCY6_9BILA</name>
<reference evidence="2 3" key="1">
    <citation type="journal article" date="2017" name="Curr. Biol.">
        <title>Genome architecture and evolution of a unichromosomal asexual nematode.</title>
        <authorList>
            <person name="Fradin H."/>
            <person name="Zegar C."/>
            <person name="Gutwein M."/>
            <person name="Lucas J."/>
            <person name="Kovtun M."/>
            <person name="Corcoran D."/>
            <person name="Baugh L.R."/>
            <person name="Kiontke K."/>
            <person name="Gunsalus K."/>
            <person name="Fitch D.H."/>
            <person name="Piano F."/>
        </authorList>
    </citation>
    <scope>NUCLEOTIDE SEQUENCE [LARGE SCALE GENOMIC DNA]</scope>
    <source>
        <strain evidence="2">PF1309</strain>
    </source>
</reference>
<protein>
    <submittedName>
        <fullName evidence="2">Uncharacterized protein</fullName>
    </submittedName>
</protein>
<evidence type="ECO:0000256" key="1">
    <source>
        <dbReference type="SAM" id="MobiDB-lite"/>
    </source>
</evidence>
<feature type="compositionally biased region" description="Basic and acidic residues" evidence="1">
    <location>
        <begin position="38"/>
        <end position="54"/>
    </location>
</feature>
<evidence type="ECO:0000313" key="2">
    <source>
        <dbReference type="EMBL" id="PAV84004.1"/>
    </source>
</evidence>
<sequence>MSQPYEKEANWTGNSNGVRWNLTEAEIEAARQNMHNGSQEEKANDKHNEQEHSQRSAPFFDSLTDDCFLAYAPHNPEYIIEN</sequence>
<proteinExistence type="predicted"/>
<dbReference type="EMBL" id="LIAE01006898">
    <property type="protein sequence ID" value="PAV84004.1"/>
    <property type="molecule type" value="Genomic_DNA"/>
</dbReference>
<evidence type="ECO:0000313" key="3">
    <source>
        <dbReference type="Proteomes" id="UP000218231"/>
    </source>
</evidence>
<comment type="caution">
    <text evidence="2">The sequence shown here is derived from an EMBL/GenBank/DDBJ whole genome shotgun (WGS) entry which is preliminary data.</text>
</comment>
<accession>A0A2A2LCY6</accession>
<organism evidence="2 3">
    <name type="scientific">Diploscapter pachys</name>
    <dbReference type="NCBI Taxonomy" id="2018661"/>
    <lineage>
        <taxon>Eukaryota</taxon>
        <taxon>Metazoa</taxon>
        <taxon>Ecdysozoa</taxon>
        <taxon>Nematoda</taxon>
        <taxon>Chromadorea</taxon>
        <taxon>Rhabditida</taxon>
        <taxon>Rhabditina</taxon>
        <taxon>Rhabditomorpha</taxon>
        <taxon>Rhabditoidea</taxon>
        <taxon>Rhabditidae</taxon>
        <taxon>Diploscapter</taxon>
    </lineage>
</organism>
<dbReference type="Proteomes" id="UP000218231">
    <property type="component" value="Unassembled WGS sequence"/>
</dbReference>
<gene>
    <name evidence="2" type="ORF">WR25_17946</name>
</gene>
<dbReference type="AlphaFoldDB" id="A0A2A2LCY6"/>
<keyword evidence="3" id="KW-1185">Reference proteome</keyword>